<dbReference type="EMBL" id="JACVVK020000242">
    <property type="protein sequence ID" value="KAK7482557.1"/>
    <property type="molecule type" value="Genomic_DNA"/>
</dbReference>
<dbReference type="AlphaFoldDB" id="A0ABD0K519"/>
<evidence type="ECO:0000313" key="2">
    <source>
        <dbReference type="Proteomes" id="UP001519460"/>
    </source>
</evidence>
<proteinExistence type="predicted"/>
<accession>A0ABD0K519</accession>
<comment type="caution">
    <text evidence="1">The sequence shown here is derived from an EMBL/GenBank/DDBJ whole genome shotgun (WGS) entry which is preliminary data.</text>
</comment>
<evidence type="ECO:0000313" key="1">
    <source>
        <dbReference type="EMBL" id="KAK7482557.1"/>
    </source>
</evidence>
<gene>
    <name evidence="1" type="ORF">BaRGS_00026158</name>
</gene>
<reference evidence="1 2" key="1">
    <citation type="journal article" date="2023" name="Sci. Data">
        <title>Genome assembly of the Korean intertidal mud-creeper Batillaria attramentaria.</title>
        <authorList>
            <person name="Patra A.K."/>
            <person name="Ho P.T."/>
            <person name="Jun S."/>
            <person name="Lee S.J."/>
            <person name="Kim Y."/>
            <person name="Won Y.J."/>
        </authorList>
    </citation>
    <scope>NUCLEOTIDE SEQUENCE [LARGE SCALE GENOMIC DNA]</scope>
    <source>
        <strain evidence="1">Wonlab-2016</strain>
    </source>
</reference>
<organism evidence="1 2">
    <name type="scientific">Batillaria attramentaria</name>
    <dbReference type="NCBI Taxonomy" id="370345"/>
    <lineage>
        <taxon>Eukaryota</taxon>
        <taxon>Metazoa</taxon>
        <taxon>Spiralia</taxon>
        <taxon>Lophotrochozoa</taxon>
        <taxon>Mollusca</taxon>
        <taxon>Gastropoda</taxon>
        <taxon>Caenogastropoda</taxon>
        <taxon>Sorbeoconcha</taxon>
        <taxon>Cerithioidea</taxon>
        <taxon>Batillariidae</taxon>
        <taxon>Batillaria</taxon>
    </lineage>
</organism>
<dbReference type="Proteomes" id="UP001519460">
    <property type="component" value="Unassembled WGS sequence"/>
</dbReference>
<protein>
    <submittedName>
        <fullName evidence="1">Uncharacterized protein</fullName>
    </submittedName>
</protein>
<sequence length="132" mass="14236">MANQQGKQLLWALTSQLRVIARSLSGARCAAFTSARVAFPGVRLLTRGLSTARVVRQQAPNSAILVRSPIHRQLIQTITEKRSQLLHDMPLGDLHSTSFVQGVQLAAGLIPGIARCTLPAACKEAIRSTRDG</sequence>
<keyword evidence="2" id="KW-1185">Reference proteome</keyword>
<name>A0ABD0K519_9CAEN</name>